<dbReference type="Proteomes" id="UP000478052">
    <property type="component" value="Unassembled WGS sequence"/>
</dbReference>
<reference evidence="1 2" key="1">
    <citation type="submission" date="2019-08" db="EMBL/GenBank/DDBJ databases">
        <title>Whole genome of Aphis craccivora.</title>
        <authorList>
            <person name="Voronova N.V."/>
            <person name="Shulinski R.S."/>
            <person name="Bandarenka Y.V."/>
            <person name="Zhorov D.G."/>
            <person name="Warner D."/>
        </authorList>
    </citation>
    <scope>NUCLEOTIDE SEQUENCE [LARGE SCALE GENOMIC DNA]</scope>
    <source>
        <strain evidence="1">180601</strain>
        <tissue evidence="1">Whole Body</tissue>
    </source>
</reference>
<keyword evidence="1" id="KW-0378">Hydrolase</keyword>
<keyword evidence="2" id="KW-1185">Reference proteome</keyword>
<name>A0A6G0Z2Q5_APHCR</name>
<keyword evidence="1" id="KW-0547">Nucleotide-binding</keyword>
<dbReference type="EMBL" id="VUJU01001565">
    <property type="protein sequence ID" value="KAF0764733.1"/>
    <property type="molecule type" value="Genomic_DNA"/>
</dbReference>
<comment type="caution">
    <text evidence="1">The sequence shown here is derived from an EMBL/GenBank/DDBJ whole genome shotgun (WGS) entry which is preliminary data.</text>
</comment>
<organism evidence="1 2">
    <name type="scientific">Aphis craccivora</name>
    <name type="common">Cowpea aphid</name>
    <dbReference type="NCBI Taxonomy" id="307492"/>
    <lineage>
        <taxon>Eukaryota</taxon>
        <taxon>Metazoa</taxon>
        <taxon>Ecdysozoa</taxon>
        <taxon>Arthropoda</taxon>
        <taxon>Hexapoda</taxon>
        <taxon>Insecta</taxon>
        <taxon>Pterygota</taxon>
        <taxon>Neoptera</taxon>
        <taxon>Paraneoptera</taxon>
        <taxon>Hemiptera</taxon>
        <taxon>Sternorrhyncha</taxon>
        <taxon>Aphidomorpha</taxon>
        <taxon>Aphidoidea</taxon>
        <taxon>Aphididae</taxon>
        <taxon>Aphidini</taxon>
        <taxon>Aphis</taxon>
        <taxon>Aphis</taxon>
    </lineage>
</organism>
<keyword evidence="1" id="KW-0347">Helicase</keyword>
<sequence>MFIIFDFQEFTFNDDSDFIADKELKYRIILTASISQVKAMHKKVIEALVITGCARGSKVIIKRITLIQTDYPFKFNK</sequence>
<evidence type="ECO:0000313" key="1">
    <source>
        <dbReference type="EMBL" id="KAF0764733.1"/>
    </source>
</evidence>
<accession>A0A6G0Z2Q5</accession>
<keyword evidence="1" id="KW-0067">ATP-binding</keyword>
<gene>
    <name evidence="1" type="ORF">FWK35_00009886</name>
</gene>
<dbReference type="AlphaFoldDB" id="A0A6G0Z2Q5"/>
<dbReference type="GO" id="GO:0004386">
    <property type="term" value="F:helicase activity"/>
    <property type="evidence" value="ECO:0007669"/>
    <property type="project" value="UniProtKB-KW"/>
</dbReference>
<proteinExistence type="predicted"/>
<evidence type="ECO:0000313" key="2">
    <source>
        <dbReference type="Proteomes" id="UP000478052"/>
    </source>
</evidence>
<protein>
    <submittedName>
        <fullName evidence="1">ATP-dependent DNA helicase PIF1-like</fullName>
    </submittedName>
</protein>